<name>A0A6N2MED8_SALVM</name>
<evidence type="ECO:0000313" key="2">
    <source>
        <dbReference type="EMBL" id="VFU52353.1"/>
    </source>
</evidence>
<evidence type="ECO:0000256" key="1">
    <source>
        <dbReference type="SAM" id="Phobius"/>
    </source>
</evidence>
<proteinExistence type="predicted"/>
<keyword evidence="1" id="KW-0812">Transmembrane</keyword>
<keyword evidence="1" id="KW-1133">Transmembrane helix</keyword>
<dbReference type="AlphaFoldDB" id="A0A6N2MED8"/>
<protein>
    <submittedName>
        <fullName evidence="2">Uncharacterized protein</fullName>
    </submittedName>
</protein>
<sequence length="95" mass="10425">MKHLFSSLSSSLRTLSASSPLLQSAAPFFFYLTALSCRLSIVLCPFLLIAILSAALVCSRFPGKNLHLWTICHNYFCQTGESEGEIHRAKASEAC</sequence>
<accession>A0A6N2MED8</accession>
<gene>
    <name evidence="2" type="ORF">SVIM_LOCUS358162</name>
</gene>
<feature type="transmembrane region" description="Helical" evidence="1">
    <location>
        <begin position="28"/>
        <end position="58"/>
    </location>
</feature>
<reference evidence="2" key="1">
    <citation type="submission" date="2019-03" db="EMBL/GenBank/DDBJ databases">
        <authorList>
            <person name="Mank J."/>
            <person name="Almeida P."/>
        </authorList>
    </citation>
    <scope>NUCLEOTIDE SEQUENCE</scope>
    <source>
        <strain evidence="2">78183</strain>
    </source>
</reference>
<organism evidence="2">
    <name type="scientific">Salix viminalis</name>
    <name type="common">Common osier</name>
    <name type="synonym">Basket willow</name>
    <dbReference type="NCBI Taxonomy" id="40686"/>
    <lineage>
        <taxon>Eukaryota</taxon>
        <taxon>Viridiplantae</taxon>
        <taxon>Streptophyta</taxon>
        <taxon>Embryophyta</taxon>
        <taxon>Tracheophyta</taxon>
        <taxon>Spermatophyta</taxon>
        <taxon>Magnoliopsida</taxon>
        <taxon>eudicotyledons</taxon>
        <taxon>Gunneridae</taxon>
        <taxon>Pentapetalae</taxon>
        <taxon>rosids</taxon>
        <taxon>fabids</taxon>
        <taxon>Malpighiales</taxon>
        <taxon>Salicaceae</taxon>
        <taxon>Saliceae</taxon>
        <taxon>Salix</taxon>
    </lineage>
</organism>
<dbReference type="EMBL" id="CAADRP010001788">
    <property type="protein sequence ID" value="VFU52353.1"/>
    <property type="molecule type" value="Genomic_DNA"/>
</dbReference>
<keyword evidence="1" id="KW-0472">Membrane</keyword>